<dbReference type="Gene3D" id="3.90.320.10">
    <property type="match status" value="1"/>
</dbReference>
<dbReference type="PANTHER" id="PTHR11070">
    <property type="entry name" value="UVRD / RECB / PCRA DNA HELICASE FAMILY MEMBER"/>
    <property type="match status" value="1"/>
</dbReference>
<keyword evidence="2 15" id="KW-0547">Nucleotide-binding</keyword>
<reference evidence="19 20" key="1">
    <citation type="journal article" date="2018" name="Syst. Appl. Microbiol.">
        <title>Ereboglobus luteus gen. nov. sp. nov. from cockroach guts, and new insights into the oxygen relationship of the genera Opitutus and Didymococcus (Verrucomicrobia: Opitutaceae).</title>
        <authorList>
            <person name="Tegtmeier D."/>
            <person name="Belitz A."/>
            <person name="Radek R."/>
            <person name="Heimerl T."/>
            <person name="Brune A."/>
        </authorList>
    </citation>
    <scope>NUCLEOTIDE SEQUENCE [LARGE SCALE GENOMIC DNA]</scope>
    <source>
        <strain evidence="19 20">Ho45</strain>
    </source>
</reference>
<dbReference type="RefSeq" id="WP_108824885.1">
    <property type="nucleotide sequence ID" value="NZ_CP023004.1"/>
</dbReference>
<evidence type="ECO:0000256" key="6">
    <source>
        <dbReference type="ARBA" id="ARBA00022839"/>
    </source>
</evidence>
<feature type="domain" description="UvrD-like helicase C-terminal" evidence="18">
    <location>
        <begin position="466"/>
        <end position="747"/>
    </location>
</feature>
<evidence type="ECO:0000256" key="8">
    <source>
        <dbReference type="ARBA" id="ARBA00023125"/>
    </source>
</evidence>
<dbReference type="OrthoDB" id="9810135at2"/>
<evidence type="ECO:0000256" key="7">
    <source>
        <dbReference type="ARBA" id="ARBA00022840"/>
    </source>
</evidence>
<gene>
    <name evidence="19" type="ORF">CKA38_07305</name>
</gene>
<evidence type="ECO:0000256" key="10">
    <source>
        <dbReference type="ARBA" id="ARBA00023235"/>
    </source>
</evidence>
<evidence type="ECO:0000256" key="4">
    <source>
        <dbReference type="ARBA" id="ARBA00022801"/>
    </source>
</evidence>
<feature type="binding site" evidence="15">
    <location>
        <begin position="31"/>
        <end position="38"/>
    </location>
    <ligand>
        <name>ATP</name>
        <dbReference type="ChEBI" id="CHEBI:30616"/>
    </ligand>
</feature>
<dbReference type="GO" id="GO:0004527">
    <property type="term" value="F:exonuclease activity"/>
    <property type="evidence" value="ECO:0007669"/>
    <property type="project" value="UniProtKB-KW"/>
</dbReference>
<keyword evidence="3" id="KW-0227">DNA damage</keyword>
<evidence type="ECO:0000256" key="9">
    <source>
        <dbReference type="ARBA" id="ARBA00023204"/>
    </source>
</evidence>
<dbReference type="GO" id="GO:0005829">
    <property type="term" value="C:cytosol"/>
    <property type="evidence" value="ECO:0007669"/>
    <property type="project" value="TreeGrafter"/>
</dbReference>
<keyword evidence="8" id="KW-0238">DNA-binding</keyword>
<dbReference type="GO" id="GO:0043138">
    <property type="term" value="F:3'-5' DNA helicase activity"/>
    <property type="evidence" value="ECO:0007669"/>
    <property type="project" value="UniProtKB-EC"/>
</dbReference>
<proteinExistence type="predicted"/>
<evidence type="ECO:0000256" key="12">
    <source>
        <dbReference type="ARBA" id="ARBA00034808"/>
    </source>
</evidence>
<dbReference type="Pfam" id="PF12705">
    <property type="entry name" value="PDDEXK_1"/>
    <property type="match status" value="1"/>
</dbReference>
<evidence type="ECO:0000256" key="2">
    <source>
        <dbReference type="ARBA" id="ARBA00022741"/>
    </source>
</evidence>
<evidence type="ECO:0000256" key="5">
    <source>
        <dbReference type="ARBA" id="ARBA00022806"/>
    </source>
</evidence>
<dbReference type="PROSITE" id="PS51198">
    <property type="entry name" value="UVRD_HELICASE_ATP_BIND"/>
    <property type="match status" value="1"/>
</dbReference>
<dbReference type="Gene3D" id="3.40.50.300">
    <property type="entry name" value="P-loop containing nucleotide triphosphate hydrolases"/>
    <property type="match status" value="3"/>
</dbReference>
<comment type="catalytic activity">
    <reaction evidence="11">
        <text>Couples ATP hydrolysis with the unwinding of duplex DNA by translocating in the 3'-5' direction.</text>
        <dbReference type="EC" id="5.6.2.4"/>
    </reaction>
</comment>
<name>A0A2U8E2L3_9BACT</name>
<keyword evidence="1" id="KW-0540">Nuclease</keyword>
<evidence type="ECO:0000256" key="1">
    <source>
        <dbReference type="ARBA" id="ARBA00022722"/>
    </source>
</evidence>
<evidence type="ECO:0000259" key="17">
    <source>
        <dbReference type="PROSITE" id="PS51198"/>
    </source>
</evidence>
<dbReference type="InterPro" id="IPR011335">
    <property type="entry name" value="Restrct_endonuc-II-like"/>
</dbReference>
<evidence type="ECO:0000313" key="20">
    <source>
        <dbReference type="Proteomes" id="UP000244896"/>
    </source>
</evidence>
<dbReference type="GO" id="GO:0000725">
    <property type="term" value="P:recombinational repair"/>
    <property type="evidence" value="ECO:0007669"/>
    <property type="project" value="TreeGrafter"/>
</dbReference>
<feature type="region of interest" description="Disordered" evidence="16">
    <location>
        <begin position="869"/>
        <end position="890"/>
    </location>
</feature>
<evidence type="ECO:0000256" key="3">
    <source>
        <dbReference type="ARBA" id="ARBA00022763"/>
    </source>
</evidence>
<dbReference type="GO" id="GO:0033202">
    <property type="term" value="C:DNA helicase complex"/>
    <property type="evidence" value="ECO:0007669"/>
    <property type="project" value="TreeGrafter"/>
</dbReference>
<evidence type="ECO:0000256" key="13">
    <source>
        <dbReference type="ARBA" id="ARBA00034923"/>
    </source>
</evidence>
<protein>
    <recommendedName>
        <fullName evidence="12">DNA 3'-5' helicase</fullName>
        <ecNumber evidence="12">5.6.2.4</ecNumber>
    </recommendedName>
    <alternativeName>
        <fullName evidence="13">DNA 3'-5' helicase II</fullName>
    </alternativeName>
</protein>
<dbReference type="KEGG" id="elut:CKA38_07305"/>
<evidence type="ECO:0000259" key="18">
    <source>
        <dbReference type="PROSITE" id="PS51217"/>
    </source>
</evidence>
<keyword evidence="6" id="KW-0269">Exonuclease</keyword>
<organism evidence="19 20">
    <name type="scientific">Ereboglobus luteus</name>
    <dbReference type="NCBI Taxonomy" id="1796921"/>
    <lineage>
        <taxon>Bacteria</taxon>
        <taxon>Pseudomonadati</taxon>
        <taxon>Verrucomicrobiota</taxon>
        <taxon>Opitutia</taxon>
        <taxon>Opitutales</taxon>
        <taxon>Opitutaceae</taxon>
        <taxon>Ereboglobus</taxon>
    </lineage>
</organism>
<dbReference type="Proteomes" id="UP000244896">
    <property type="component" value="Chromosome"/>
</dbReference>
<comment type="catalytic activity">
    <reaction evidence="14">
        <text>ATP + H2O = ADP + phosphate + H(+)</text>
        <dbReference type="Rhea" id="RHEA:13065"/>
        <dbReference type="ChEBI" id="CHEBI:15377"/>
        <dbReference type="ChEBI" id="CHEBI:15378"/>
        <dbReference type="ChEBI" id="CHEBI:30616"/>
        <dbReference type="ChEBI" id="CHEBI:43474"/>
        <dbReference type="ChEBI" id="CHEBI:456216"/>
        <dbReference type="EC" id="5.6.2.4"/>
    </reaction>
</comment>
<dbReference type="GO" id="GO:0003677">
    <property type="term" value="F:DNA binding"/>
    <property type="evidence" value="ECO:0007669"/>
    <property type="project" value="UniProtKB-KW"/>
</dbReference>
<dbReference type="SUPFAM" id="SSF52980">
    <property type="entry name" value="Restriction endonuclease-like"/>
    <property type="match status" value="1"/>
</dbReference>
<dbReference type="SUPFAM" id="SSF52540">
    <property type="entry name" value="P-loop containing nucleoside triphosphate hydrolases"/>
    <property type="match status" value="1"/>
</dbReference>
<evidence type="ECO:0000256" key="11">
    <source>
        <dbReference type="ARBA" id="ARBA00034617"/>
    </source>
</evidence>
<evidence type="ECO:0000256" key="16">
    <source>
        <dbReference type="SAM" id="MobiDB-lite"/>
    </source>
</evidence>
<keyword evidence="4 15" id="KW-0378">Hydrolase</keyword>
<sequence length="1100" mass="120010">MSDANAQQPLADAGPRERFRNEWRSNFAVSANAGSGKTTAISERLAAMAMSPEAAVMLPKTAVVTYTKKAAQQIGERARAVLLRRLAEGRAKPPAEPSNGNDLSDAAQPEASPYPNQSGQAALNHLERAFFGTIHGFCLTLAKRHGQALGVNLNPEVVSDGDAACWEEFVEQDPMRFDALSAEQLRAFLRHMPLTSIFGLAGKITASVAKELRARKPAGLPPGPDARALDEIMELSTRAGKSTDALRRNQQNAVEWSRRFREEKTFLPFISPEGSAANIKEHYAQFFVPMKSWLAAASATLAAELSERYRNWRFERGVQTFADQVETALAVLHNEAFLDKIRAEGWRVILDEAQDTDPMQFAVLVEIARPPGAALGTWPDARAGKSGPAPRPGHFCMVGDGQQAIYGSRADVRNFTRHLAAFERGDGGEKLEFSVTFRTPRRAIALFNEAFPGAFGKGNDFNYGLPPAEGAEPPLLQVPYQPLIPGPSNAEGAACRIELSLPSDNRLSVEHWMQLEALQLAAFFKARGPAGVGAKEWGDVCLLAPANPWLVTVGKILKESGLKVALQARRNRCGDNPVYAWMTGLLAVICDPDNAFEWFGVLREVFGVSDALLAAEIREPELDALGKGGRNWLWETPEEHPRPLRDALETMRPFVLRANDGGLPLARFAEELARACKIEERALAISPGGELADELHRLLANAAALGLEGAGPREWLAHLLDGLDEQRPTGKAERDAINLVTSHSSKGLEWDVVIPLGFWRPQQKPPVPGMQLVPEVPGVGPVVYFDTASMPEDMRVSRDREAKREQARLLYVTLTRAKKRLVIPWGGGGFGKAGNGASFADIFGRVDLIEALPLCESEAEIADAAGVAQEGGADEVSSPSGNGTPPLLAQAELPPLPARVLPHQLAHFDAVRGALHEATADDLRPARDGDEAIEYGLWWHGVMESLPWDADDVVLSAYFEKSLEAARERCGEAGLARGREELERFQAGETLRELREPRWTREAELPIFAPANEAGDTWVDGIMDMVIHDAAANEARVVDWKTNRRRAGESDDALLARLADEYAPQLRAYGRCVTGFFPKARVRLFVYSSAAGKVIEIAGE</sequence>
<dbReference type="InterPro" id="IPR014016">
    <property type="entry name" value="UvrD-like_ATP-bd"/>
</dbReference>
<dbReference type="GO" id="GO:0005524">
    <property type="term" value="F:ATP binding"/>
    <property type="evidence" value="ECO:0007669"/>
    <property type="project" value="UniProtKB-UniRule"/>
</dbReference>
<keyword evidence="20" id="KW-1185">Reference proteome</keyword>
<dbReference type="PROSITE" id="PS51217">
    <property type="entry name" value="UVRD_HELICASE_CTER"/>
    <property type="match status" value="1"/>
</dbReference>
<dbReference type="InterPro" id="IPR027417">
    <property type="entry name" value="P-loop_NTPase"/>
</dbReference>
<evidence type="ECO:0000256" key="14">
    <source>
        <dbReference type="ARBA" id="ARBA00048988"/>
    </source>
</evidence>
<evidence type="ECO:0000256" key="15">
    <source>
        <dbReference type="PROSITE-ProRule" id="PRU00560"/>
    </source>
</evidence>
<dbReference type="PANTHER" id="PTHR11070:SF2">
    <property type="entry name" value="ATP-DEPENDENT DNA HELICASE SRS2"/>
    <property type="match status" value="1"/>
</dbReference>
<dbReference type="InterPro" id="IPR000212">
    <property type="entry name" value="DNA_helicase_UvrD/REP"/>
</dbReference>
<dbReference type="InterPro" id="IPR038726">
    <property type="entry name" value="PDDEXK_AddAB-type"/>
</dbReference>
<dbReference type="InterPro" id="IPR011604">
    <property type="entry name" value="PDDEXK-like_dom_sf"/>
</dbReference>
<feature type="domain" description="UvrD-like helicase ATP-binding" evidence="17">
    <location>
        <begin position="10"/>
        <end position="440"/>
    </location>
</feature>
<dbReference type="Pfam" id="PF00580">
    <property type="entry name" value="UvrD-helicase"/>
    <property type="match status" value="1"/>
</dbReference>
<dbReference type="Pfam" id="PF13361">
    <property type="entry name" value="UvrD_C"/>
    <property type="match status" value="1"/>
</dbReference>
<dbReference type="EC" id="5.6.2.4" evidence="12"/>
<dbReference type="AlphaFoldDB" id="A0A2U8E2L3"/>
<keyword evidence="10" id="KW-0413">Isomerase</keyword>
<keyword evidence="5 15" id="KW-0347">Helicase</keyword>
<keyword evidence="9" id="KW-0234">DNA repair</keyword>
<feature type="region of interest" description="Disordered" evidence="16">
    <location>
        <begin position="90"/>
        <end position="118"/>
    </location>
</feature>
<evidence type="ECO:0000313" key="19">
    <source>
        <dbReference type="EMBL" id="AWI09071.1"/>
    </source>
</evidence>
<accession>A0A2U8E2L3</accession>
<dbReference type="InterPro" id="IPR014017">
    <property type="entry name" value="DNA_helicase_UvrD-like_C"/>
</dbReference>
<dbReference type="EMBL" id="CP023004">
    <property type="protein sequence ID" value="AWI09071.1"/>
    <property type="molecule type" value="Genomic_DNA"/>
</dbReference>
<keyword evidence="7 15" id="KW-0067">ATP-binding</keyword>